<keyword evidence="3" id="KW-1185">Reference proteome</keyword>
<dbReference type="Pfam" id="PF21941">
    <property type="entry name" value="SMEK_N"/>
    <property type="match status" value="1"/>
</dbReference>
<organism evidence="2 3">
    <name type="scientific">Sphingobacterium thalpophilum</name>
    <dbReference type="NCBI Taxonomy" id="259"/>
    <lineage>
        <taxon>Bacteria</taxon>
        <taxon>Pseudomonadati</taxon>
        <taxon>Bacteroidota</taxon>
        <taxon>Sphingobacteriia</taxon>
        <taxon>Sphingobacteriales</taxon>
        <taxon>Sphingobacteriaceae</taxon>
        <taxon>Sphingobacterium</taxon>
    </lineage>
</organism>
<evidence type="ECO:0000313" key="2">
    <source>
        <dbReference type="EMBL" id="MEZ0454769.1"/>
    </source>
</evidence>
<dbReference type="Proteomes" id="UP001566204">
    <property type="component" value="Unassembled WGS sequence"/>
</dbReference>
<comment type="caution">
    <text evidence="2">The sequence shown here is derived from an EMBL/GenBank/DDBJ whole genome shotgun (WGS) entry which is preliminary data.</text>
</comment>
<accession>A0ABV4HJR3</accession>
<reference evidence="2 3" key="1">
    <citation type="submission" date="2024-06" db="EMBL/GenBank/DDBJ databases">
        <title>Soil Sphingobacterium thalpophilum.</title>
        <authorList>
            <person name="Yang J."/>
            <person name="Li J."/>
        </authorList>
    </citation>
    <scope>NUCLEOTIDE SEQUENCE [LARGE SCALE GENOMIC DNA]</scope>
    <source>
        <strain evidence="2 3">22g91tb</strain>
    </source>
</reference>
<evidence type="ECO:0000313" key="3">
    <source>
        <dbReference type="Proteomes" id="UP001566204"/>
    </source>
</evidence>
<dbReference type="InterPro" id="IPR047740">
    <property type="entry name" value="SMEK_dom"/>
</dbReference>
<name>A0ABV4HJR3_9SPHI</name>
<protein>
    <submittedName>
        <fullName evidence="2">SMEK domain-containing protein</fullName>
    </submittedName>
</protein>
<dbReference type="NCBIfam" id="NF033859">
    <property type="entry name" value="SMEK_N"/>
    <property type="match status" value="1"/>
</dbReference>
<dbReference type="RefSeq" id="WP_370483459.1">
    <property type="nucleotide sequence ID" value="NZ_JBEOQA010000002.1"/>
</dbReference>
<sequence>MTKPTKINFIFELVKRKFIYEKSITQEIFQKLNRIEYINKINTCAARFVHEVEGFNAIGNYHINIHAESFLVPLLNEVFGLELENLNSTKKKNFPAIDLADFKNRVAFQITSTASFDKIKSTLVTFSRYELQNEFDVLYLYILTEKKPQYKDAKLKDVIPENFGFESSDHVIDKDIILQKINAISSTPKIQAISKLYEHEFSDIQIEHRKLKFENGYLNNEPEDISPNMVKITFPTVFYKAELFVDEEAILLNLNEYLESIGKRKVKKMMPNTLVKKALKQNKVHFEDWILHEKCIYTFRDLSKSSEPLRKIIDACTITTLDCKDFYEQDEASNRVFKNLLRKSLIQLCYYKGIEFFPQRGIFRFASSRPPKVKQIRWKGKKESTKTVIFEMANKKEGHVVCYRHLAFKASFLNFETDWYLVINPTWSFTNPGGYKESRFESAYMAGIKRLENNNSVYNYFRFFAYYLSYTDLFTTEYPYLQSSKSEPLTLSPSLDEQKWVPVKIIDETSEAVPIEISLDNELTNSTFFD</sequence>
<evidence type="ECO:0000259" key="1">
    <source>
        <dbReference type="Pfam" id="PF21941"/>
    </source>
</evidence>
<dbReference type="EMBL" id="JBEOQB010000010">
    <property type="protein sequence ID" value="MEZ0454769.1"/>
    <property type="molecule type" value="Genomic_DNA"/>
</dbReference>
<gene>
    <name evidence="2" type="ORF">ABTW24_24485</name>
</gene>
<feature type="domain" description="SMEK" evidence="1">
    <location>
        <begin position="41"/>
        <end position="182"/>
    </location>
</feature>
<proteinExistence type="predicted"/>